<dbReference type="InterPro" id="IPR050834">
    <property type="entry name" value="Glycosyltransf_2"/>
</dbReference>
<evidence type="ECO:0000256" key="3">
    <source>
        <dbReference type="ARBA" id="ARBA00022679"/>
    </source>
</evidence>
<dbReference type="EMBL" id="AP026802">
    <property type="protein sequence ID" value="BDR59246.1"/>
    <property type="molecule type" value="Genomic_DNA"/>
</dbReference>
<evidence type="ECO:0000313" key="6">
    <source>
        <dbReference type="Proteomes" id="UP001321861"/>
    </source>
</evidence>
<proteinExistence type="inferred from homology"/>
<gene>
    <name evidence="5" type="ORF">XA3_16870</name>
</gene>
<dbReference type="Proteomes" id="UP001321861">
    <property type="component" value="Chromosome"/>
</dbReference>
<evidence type="ECO:0000256" key="1">
    <source>
        <dbReference type="ARBA" id="ARBA00006739"/>
    </source>
</evidence>
<dbReference type="KEGG" id="xap:XA3_16870"/>
<dbReference type="Gene3D" id="3.90.550.10">
    <property type="entry name" value="Spore Coat Polysaccharide Biosynthesis Protein SpsA, Chain A"/>
    <property type="match status" value="1"/>
</dbReference>
<keyword evidence="6" id="KW-1185">Reference proteome</keyword>
<dbReference type="PANTHER" id="PTHR43685:SF5">
    <property type="entry name" value="GLYCOSYLTRANSFERASE EPSE-RELATED"/>
    <property type="match status" value="1"/>
</dbReference>
<name>A0AAU9D9Y9_9LACO</name>
<sequence>MEQKLISVIMTTYNERIEELNEAINSILDQTYPNFELIIILDNPENLELKKTINALAEVDQRIRFFVNEKNLGLAPSLNKAIGLTQGEFIARMDADDISFSDRLAVELNLIEEHQYDVVTSSATFIDEEGKIIGSHDPILRLPEHIAKLLPYGSNLVHPSAFFRGSVLREFGYHPYPTAEDYDLWLRLAAHQKRIAGVSSELIKYRIRKNSMTQSNKFQMFLTAQYLRSKFRAGTLDYFDEDDYKNFLNKYGYNPEKKAEFSRVVNGFSEALGNLRRFKFSGVKALMPLLEDKIYRDYFRNSYQYKKKYRKLITLEQHLA</sequence>
<organism evidence="5 6">
    <name type="scientific">Xylocopilactobacillus apicola</name>
    <dbReference type="NCBI Taxonomy" id="2932184"/>
    <lineage>
        <taxon>Bacteria</taxon>
        <taxon>Bacillati</taxon>
        <taxon>Bacillota</taxon>
        <taxon>Bacilli</taxon>
        <taxon>Lactobacillales</taxon>
        <taxon>Lactobacillaceae</taxon>
        <taxon>Xylocopilactobacillus</taxon>
    </lineage>
</organism>
<protein>
    <recommendedName>
        <fullName evidence="4">Glycosyltransferase 2-like domain-containing protein</fullName>
    </recommendedName>
</protein>
<dbReference type="InterPro" id="IPR029044">
    <property type="entry name" value="Nucleotide-diphossugar_trans"/>
</dbReference>
<evidence type="ECO:0000256" key="2">
    <source>
        <dbReference type="ARBA" id="ARBA00022676"/>
    </source>
</evidence>
<evidence type="ECO:0000259" key="4">
    <source>
        <dbReference type="Pfam" id="PF00535"/>
    </source>
</evidence>
<dbReference type="GO" id="GO:0016757">
    <property type="term" value="F:glycosyltransferase activity"/>
    <property type="evidence" value="ECO:0007669"/>
    <property type="project" value="UniProtKB-KW"/>
</dbReference>
<dbReference type="RefSeq" id="WP_317635051.1">
    <property type="nucleotide sequence ID" value="NZ_AP026802.1"/>
</dbReference>
<evidence type="ECO:0000313" key="5">
    <source>
        <dbReference type="EMBL" id="BDR59246.1"/>
    </source>
</evidence>
<keyword evidence="2" id="KW-0328">Glycosyltransferase</keyword>
<reference evidence="5 6" key="1">
    <citation type="journal article" date="2023" name="Microbiol. Spectr.">
        <title>Symbiosis of Carpenter Bees with Uncharacterized Lactic Acid Bacteria Showing NAD Auxotrophy.</title>
        <authorList>
            <person name="Kawasaki S."/>
            <person name="Ozawa K."/>
            <person name="Mori T."/>
            <person name="Yamamoto A."/>
            <person name="Ito M."/>
            <person name="Ohkuma M."/>
            <person name="Sakamoto M."/>
            <person name="Matsutani M."/>
        </authorList>
    </citation>
    <scope>NUCLEOTIDE SEQUENCE [LARGE SCALE GENOMIC DNA]</scope>
    <source>
        <strain evidence="5 6">XA3</strain>
    </source>
</reference>
<dbReference type="Pfam" id="PF00535">
    <property type="entry name" value="Glycos_transf_2"/>
    <property type="match status" value="1"/>
</dbReference>
<dbReference type="PANTHER" id="PTHR43685">
    <property type="entry name" value="GLYCOSYLTRANSFERASE"/>
    <property type="match status" value="1"/>
</dbReference>
<comment type="similarity">
    <text evidence="1">Belongs to the glycosyltransferase 2 family.</text>
</comment>
<feature type="domain" description="Glycosyltransferase 2-like" evidence="4">
    <location>
        <begin position="7"/>
        <end position="169"/>
    </location>
</feature>
<keyword evidence="3" id="KW-0808">Transferase</keyword>
<dbReference type="InterPro" id="IPR001173">
    <property type="entry name" value="Glyco_trans_2-like"/>
</dbReference>
<dbReference type="SUPFAM" id="SSF53448">
    <property type="entry name" value="Nucleotide-diphospho-sugar transferases"/>
    <property type="match status" value="1"/>
</dbReference>
<dbReference type="AlphaFoldDB" id="A0AAU9D9Y9"/>
<accession>A0AAU9D9Y9</accession>